<reference evidence="3" key="1">
    <citation type="submission" date="2019-11" db="EMBL/GenBank/DDBJ databases">
        <authorList>
            <person name="Falquet L."/>
            <person name="Falquet L."/>
        </authorList>
    </citation>
    <scope>NUCLEOTIDE SEQUENCE</scope>
    <source>
        <strain evidence="3">14/OD_0492</strain>
    </source>
</reference>
<dbReference type="NCBIfam" id="TIGR03490">
    <property type="entry name" value="Mycoplas_LppA"/>
    <property type="match status" value="1"/>
</dbReference>
<feature type="signal peptide" evidence="2">
    <location>
        <begin position="1"/>
        <end position="30"/>
    </location>
</feature>
<feature type="compositionally biased region" description="Basic and acidic residues" evidence="1">
    <location>
        <begin position="34"/>
        <end position="48"/>
    </location>
</feature>
<organism evidence="3">
    <name type="scientific">Mycoplasma feriruminatoris</name>
    <dbReference type="NCBI Taxonomy" id="1179777"/>
    <lineage>
        <taxon>Bacteria</taxon>
        <taxon>Bacillati</taxon>
        <taxon>Mycoplasmatota</taxon>
        <taxon>Mollicutes</taxon>
        <taxon>Mycoplasmataceae</taxon>
        <taxon>Mycoplasma</taxon>
    </lineage>
</organism>
<accession>A0A654INQ1</accession>
<proteinExistence type="predicted"/>
<dbReference type="PROSITE" id="PS51257">
    <property type="entry name" value="PROKAR_LIPOPROTEIN"/>
    <property type="match status" value="1"/>
</dbReference>
<keyword evidence="2" id="KW-0732">Signal</keyword>
<dbReference type="AlphaFoldDB" id="A0A654INQ1"/>
<gene>
    <name evidence="3" type="ORF">MF5582_00017</name>
</gene>
<dbReference type="EMBL" id="LR739237">
    <property type="protein sequence ID" value="VZR99330.1"/>
    <property type="molecule type" value="Genomic_DNA"/>
</dbReference>
<name>A0A654INQ1_9MOLU</name>
<evidence type="ECO:0000313" key="3">
    <source>
        <dbReference type="EMBL" id="VZR99330.1"/>
    </source>
</evidence>
<dbReference type="NCBIfam" id="NF045959">
    <property type="entry name" value="LppA_rel_LP"/>
    <property type="match status" value="1"/>
</dbReference>
<feature type="compositionally biased region" description="Basic and acidic residues" evidence="1">
    <location>
        <begin position="70"/>
        <end position="84"/>
    </location>
</feature>
<protein>
    <submittedName>
        <fullName evidence="3">Uncharacterized protein</fullName>
    </submittedName>
</protein>
<feature type="chain" id="PRO_5025057812" evidence="2">
    <location>
        <begin position="31"/>
        <end position="517"/>
    </location>
</feature>
<evidence type="ECO:0000256" key="1">
    <source>
        <dbReference type="SAM" id="MobiDB-lite"/>
    </source>
</evidence>
<evidence type="ECO:0000256" key="2">
    <source>
        <dbReference type="SAM" id="SignalP"/>
    </source>
</evidence>
<dbReference type="InterPro" id="IPR019992">
    <property type="entry name" value="Mycoides_lipoprot_LppA/p72"/>
</dbReference>
<feature type="compositionally biased region" description="Low complexity" evidence="1">
    <location>
        <begin position="53"/>
        <end position="66"/>
    </location>
</feature>
<feature type="region of interest" description="Disordered" evidence="1">
    <location>
        <begin position="27"/>
        <end position="106"/>
    </location>
</feature>
<sequence length="517" mass="58615">MKKATKLLLSILPISSIGFLSVVSCSTKNANNKSPEHKIDDQSNRDSENPIDSNNKNPNSPTNKPNGMPKKPEQPSDSSDRDTNKPNPSDQPQKDENTDANNDFSDLEKIEEEISFSTISIYAKKDALSALVTLKTDNSVFNIIFPKNITDKYNVVPVFENGWKEDKQKGLIDNAIIKFTNKKNNKFKSRKFIFTGFKKVESNGNKVNNKDIYLKPKSQIDSRISGLFPSLLAYMLLYTEDSNKYKGLQNDSTKSIAFEQLINKNTDLFDNRFVGFSVGTKDLLFDFEEKYRELYGYKIIETSFDDINGTLGVKVQITNSEENKGSEPEKTKEFIFKGFRKVDIEKNTNNPLLFSLTPSDLKTILKNEKIIKHLKEKVGVDIYKDSGHTDLGVQSKDNLWESLILKYLTIMLVDNEHHIYNSKETLSLKNTKENNHRSILGLKPKMSLYPFNTSIDESSISEILITLVDKKVTLDFEINIPVYTTGFSDLTSHSSDNSKILKIRVSSTISVAELSKK</sequence>